<dbReference type="InterPro" id="IPR007963">
    <property type="entry name" value="Peptidase_M61_catalytic"/>
</dbReference>
<gene>
    <name evidence="4" type="ORF">C1O66_18400</name>
</gene>
<dbReference type="AlphaFoldDB" id="A0A2N8L2A3"/>
<dbReference type="Gene3D" id="1.10.390.10">
    <property type="entry name" value="Neutral Protease Domain 2"/>
    <property type="match status" value="1"/>
</dbReference>
<keyword evidence="5" id="KW-1185">Reference proteome</keyword>
<name>A0A2N8L2A3_9BURK</name>
<comment type="caution">
    <text evidence="4">The sequence shown here is derived from an EMBL/GenBank/DDBJ whole genome shotgun (WGS) entry which is preliminary data.</text>
</comment>
<dbReference type="Proteomes" id="UP000235916">
    <property type="component" value="Unassembled WGS sequence"/>
</dbReference>
<keyword evidence="1" id="KW-0732">Signal</keyword>
<dbReference type="RefSeq" id="WP_102769734.1">
    <property type="nucleotide sequence ID" value="NZ_POSP01000003.1"/>
</dbReference>
<dbReference type="Pfam" id="PF17899">
    <property type="entry name" value="Peptidase_M61_N"/>
    <property type="match status" value="1"/>
</dbReference>
<dbReference type="OrthoDB" id="9778516at2"/>
<protein>
    <submittedName>
        <fullName evidence="4">Peptidase M61</fullName>
    </submittedName>
</protein>
<dbReference type="SUPFAM" id="SSF50156">
    <property type="entry name" value="PDZ domain-like"/>
    <property type="match status" value="1"/>
</dbReference>
<feature type="domain" description="Peptidase M61 catalytic" evidence="2">
    <location>
        <begin position="331"/>
        <end position="447"/>
    </location>
</feature>
<dbReference type="InterPro" id="IPR040756">
    <property type="entry name" value="Peptidase_M61_N"/>
</dbReference>
<dbReference type="PIRSF" id="PIRSF016493">
    <property type="entry name" value="Glycyl_aminpptds"/>
    <property type="match status" value="1"/>
</dbReference>
<dbReference type="InterPro" id="IPR024191">
    <property type="entry name" value="Peptidase_M61"/>
</dbReference>
<dbReference type="InterPro" id="IPR027268">
    <property type="entry name" value="Peptidase_M4/M1_CTD_sf"/>
</dbReference>
<organism evidence="4 5">
    <name type="scientific">Kinneretia aquatilis</name>
    <dbReference type="NCBI Taxonomy" id="2070761"/>
    <lineage>
        <taxon>Bacteria</taxon>
        <taxon>Pseudomonadati</taxon>
        <taxon>Pseudomonadota</taxon>
        <taxon>Betaproteobacteria</taxon>
        <taxon>Burkholderiales</taxon>
        <taxon>Sphaerotilaceae</taxon>
        <taxon>Roseateles</taxon>
    </lineage>
</organism>
<evidence type="ECO:0000256" key="1">
    <source>
        <dbReference type="SAM" id="SignalP"/>
    </source>
</evidence>
<sequence>MSRRLFSSTPALRWASFSGRTRAATAAVLLALASIGPAQAQHPIPQPEDKPYLGPIRIQVDATDLDRHIFQVRQQLPVKPGRLTLLFPRYLPGAHGPYGTVDRLAGLKIHAGTQELAWLRDTVDPFAFHVEVPAGVNELNLAFQFLSPVQREGGRVVMTPEMLNLQWISMLLYPAGHHASALQMQAEVTLPAGWTQASALRVESQSAEGPKRQRLRFKPVSLDTLADSPLFAGAHTRRIELDPPGHPRPVVLNLMADDPAELQASEAQIQAHKNLVVQSDRLFASRHFKHYDFLLAISGRMSGIGLEHHESSENGVGLGYFKDWGKRAGSRSLLPHEYTHSWNGKFRRPADLWTPQYNVPMQDSLLWLYEGQTDYWGRVLAVRSGLVSPEQARDAWAEIAATYSHRAGRLWRNLQDTTNEAAMAKSRSGNDWGNWQRGADYYAESGLIWLDADTWIREQSGGARSLDDFARLFFGVEDGRIAPLTYTFEDIVATLNRVQPRDWAAFLRQRLDHKGPEAPLDGLARAGWRLSWAETPSEFARADDSEWKNDDFAYSLGLNLKRDGKVEAVLWGSPAFEAGLSRAVTVVAVNNQAYKSERLAAAISANKGGAAPLELLLREGDRFRQVKIDYRGGLRYPRLSRVEGSPERLDSGVLAARP</sequence>
<evidence type="ECO:0000313" key="5">
    <source>
        <dbReference type="Proteomes" id="UP000235916"/>
    </source>
</evidence>
<feature type="chain" id="PRO_5014918792" evidence="1">
    <location>
        <begin position="41"/>
        <end position="658"/>
    </location>
</feature>
<feature type="signal peptide" evidence="1">
    <location>
        <begin position="1"/>
        <end position="40"/>
    </location>
</feature>
<dbReference type="EMBL" id="POSP01000003">
    <property type="protein sequence ID" value="PND39834.1"/>
    <property type="molecule type" value="Genomic_DNA"/>
</dbReference>
<reference evidence="4 5" key="1">
    <citation type="submission" date="2018-01" db="EMBL/GenBank/DDBJ databases">
        <title>Draft genome sequence of Paucibacter aquatile CR182 isolated from freshwater of the Nakdong River.</title>
        <authorList>
            <person name="Choi A."/>
            <person name="Chung E.J."/>
        </authorList>
    </citation>
    <scope>NUCLEOTIDE SEQUENCE [LARGE SCALE GENOMIC DNA]</scope>
    <source>
        <strain evidence="4 5">CR182</strain>
    </source>
</reference>
<feature type="domain" description="Peptidase M61 N-terminal" evidence="3">
    <location>
        <begin position="58"/>
        <end position="234"/>
    </location>
</feature>
<dbReference type="InterPro" id="IPR036034">
    <property type="entry name" value="PDZ_sf"/>
</dbReference>
<dbReference type="Gene3D" id="2.60.40.3650">
    <property type="match status" value="1"/>
</dbReference>
<dbReference type="Pfam" id="PF05299">
    <property type="entry name" value="Peptidase_M61"/>
    <property type="match status" value="1"/>
</dbReference>
<accession>A0A2N8L2A3</accession>
<evidence type="ECO:0000259" key="3">
    <source>
        <dbReference type="Pfam" id="PF17899"/>
    </source>
</evidence>
<evidence type="ECO:0000259" key="2">
    <source>
        <dbReference type="Pfam" id="PF05299"/>
    </source>
</evidence>
<proteinExistence type="predicted"/>
<evidence type="ECO:0000313" key="4">
    <source>
        <dbReference type="EMBL" id="PND39834.1"/>
    </source>
</evidence>